<dbReference type="Proteomes" id="UP000332933">
    <property type="component" value="Unassembled WGS sequence"/>
</dbReference>
<evidence type="ECO:0000256" key="5">
    <source>
        <dbReference type="ARBA" id="ARBA00013125"/>
    </source>
</evidence>
<dbReference type="AlphaFoldDB" id="A0A485KRT1"/>
<dbReference type="InterPro" id="IPR036188">
    <property type="entry name" value="FAD/NAD-bd_sf"/>
</dbReference>
<evidence type="ECO:0000256" key="1">
    <source>
        <dbReference type="ARBA" id="ARBA00000920"/>
    </source>
</evidence>
<dbReference type="OrthoDB" id="269227at2759"/>
<evidence type="ECO:0000256" key="2">
    <source>
        <dbReference type="ARBA" id="ARBA00003842"/>
    </source>
</evidence>
<dbReference type="SUPFAM" id="SSF51905">
    <property type="entry name" value="FAD/NAD(P)-binding domain"/>
    <property type="match status" value="1"/>
</dbReference>
<evidence type="ECO:0000256" key="11">
    <source>
        <dbReference type="ARBA" id="ARBA00023136"/>
    </source>
</evidence>
<keyword evidence="9 13" id="KW-1133">Transmembrane helix</keyword>
<evidence type="ECO:0000256" key="12">
    <source>
        <dbReference type="PIRNR" id="PIRNR028937"/>
    </source>
</evidence>
<dbReference type="PIRSF" id="PIRSF028937">
    <property type="entry name" value="Lg_Ch_AO"/>
    <property type="match status" value="1"/>
</dbReference>
<organism evidence="18 19">
    <name type="scientific">Aphanomyces stellatus</name>
    <dbReference type="NCBI Taxonomy" id="120398"/>
    <lineage>
        <taxon>Eukaryota</taxon>
        <taxon>Sar</taxon>
        <taxon>Stramenopiles</taxon>
        <taxon>Oomycota</taxon>
        <taxon>Saprolegniomycetes</taxon>
        <taxon>Saprolegniales</taxon>
        <taxon>Verrucalvaceae</taxon>
        <taxon>Aphanomyces</taxon>
    </lineage>
</organism>
<reference evidence="17" key="2">
    <citation type="submission" date="2019-06" db="EMBL/GenBank/DDBJ databases">
        <title>Genomics analysis of Aphanomyces spp. identifies a new class of oomycete effector associated with host adaptation.</title>
        <authorList>
            <person name="Gaulin E."/>
        </authorList>
    </citation>
    <scope>NUCLEOTIDE SEQUENCE</scope>
    <source>
        <strain evidence="17">CBS 578.67</strain>
    </source>
</reference>
<keyword evidence="11 13" id="KW-0472">Membrane</keyword>
<evidence type="ECO:0000256" key="8">
    <source>
        <dbReference type="ARBA" id="ARBA00022827"/>
    </source>
</evidence>
<dbReference type="Pfam" id="PF00732">
    <property type="entry name" value="GMC_oxred_N"/>
    <property type="match status" value="1"/>
</dbReference>
<evidence type="ECO:0000256" key="6">
    <source>
        <dbReference type="ARBA" id="ARBA00022630"/>
    </source>
</evidence>
<reference evidence="18 19" key="1">
    <citation type="submission" date="2019-03" db="EMBL/GenBank/DDBJ databases">
        <authorList>
            <person name="Gaulin E."/>
            <person name="Dumas B."/>
        </authorList>
    </citation>
    <scope>NUCLEOTIDE SEQUENCE [LARGE SCALE GENOMIC DNA]</scope>
    <source>
        <strain evidence="18">CBS 568.67</strain>
    </source>
</reference>
<dbReference type="GO" id="GO:0050660">
    <property type="term" value="F:flavin adenine dinucleotide binding"/>
    <property type="evidence" value="ECO:0007669"/>
    <property type="project" value="InterPro"/>
</dbReference>
<keyword evidence="10 12" id="KW-0560">Oxidoreductase</keyword>
<protein>
    <recommendedName>
        <fullName evidence="5 12">Long-chain-alcohol oxidase</fullName>
        <ecNumber evidence="5 12">1.1.3.20</ecNumber>
    </recommendedName>
</protein>
<dbReference type="InterPro" id="IPR003953">
    <property type="entry name" value="FAD-dep_OxRdtase_2_FAD-bd"/>
</dbReference>
<evidence type="ECO:0000259" key="16">
    <source>
        <dbReference type="Pfam" id="PF05199"/>
    </source>
</evidence>
<evidence type="ECO:0000256" key="4">
    <source>
        <dbReference type="ARBA" id="ARBA00010790"/>
    </source>
</evidence>
<evidence type="ECO:0000256" key="10">
    <source>
        <dbReference type="ARBA" id="ARBA00023002"/>
    </source>
</evidence>
<dbReference type="InterPro" id="IPR012400">
    <property type="entry name" value="Long_Oxdase"/>
</dbReference>
<dbReference type="Gene3D" id="3.50.50.60">
    <property type="entry name" value="FAD/NAD(P)-binding domain"/>
    <property type="match status" value="2"/>
</dbReference>
<dbReference type="InterPro" id="IPR007867">
    <property type="entry name" value="GMC_OxRtase_C"/>
</dbReference>
<evidence type="ECO:0000256" key="9">
    <source>
        <dbReference type="ARBA" id="ARBA00022989"/>
    </source>
</evidence>
<evidence type="ECO:0000256" key="3">
    <source>
        <dbReference type="ARBA" id="ARBA00004370"/>
    </source>
</evidence>
<dbReference type="GO" id="GO:0046577">
    <property type="term" value="F:long-chain-alcohol oxidase activity"/>
    <property type="evidence" value="ECO:0007669"/>
    <property type="project" value="UniProtKB-EC"/>
</dbReference>
<feature type="transmembrane region" description="Helical" evidence="13">
    <location>
        <begin position="736"/>
        <end position="760"/>
    </location>
</feature>
<dbReference type="InterPro" id="IPR000172">
    <property type="entry name" value="GMC_OxRdtase_N"/>
</dbReference>
<evidence type="ECO:0000259" key="14">
    <source>
        <dbReference type="Pfam" id="PF00732"/>
    </source>
</evidence>
<comment type="similarity">
    <text evidence="4 12">Belongs to the GMC oxidoreductase family.</text>
</comment>
<feature type="domain" description="Glucose-methanol-choline oxidoreductase C-terminal" evidence="16">
    <location>
        <begin position="560"/>
        <end position="708"/>
    </location>
</feature>
<name>A0A485KRT1_9STRA</name>
<gene>
    <name evidence="18" type="primary">Aste57867_10991</name>
    <name evidence="17" type="ORF">As57867_010950</name>
    <name evidence="18" type="ORF">ASTE57867_10991</name>
</gene>
<evidence type="ECO:0000256" key="7">
    <source>
        <dbReference type="ARBA" id="ARBA00022692"/>
    </source>
</evidence>
<dbReference type="Pfam" id="PF05199">
    <property type="entry name" value="GMC_oxred_C"/>
    <property type="match status" value="1"/>
</dbReference>
<evidence type="ECO:0000313" key="17">
    <source>
        <dbReference type="EMBL" id="KAF0698389.1"/>
    </source>
</evidence>
<keyword evidence="7 13" id="KW-0812">Transmembrane</keyword>
<feature type="domain" description="FAD-dependent oxidoreductase 2 FAD-binding" evidence="15">
    <location>
        <begin position="218"/>
        <end position="250"/>
    </location>
</feature>
<accession>A0A485KRT1</accession>
<evidence type="ECO:0000259" key="15">
    <source>
        <dbReference type="Pfam" id="PF00890"/>
    </source>
</evidence>
<comment type="function">
    <text evidence="2">Long-chain fatty alcohol oxidase involved in the omega-oxidation pathway of lipid degradation.</text>
</comment>
<evidence type="ECO:0000256" key="13">
    <source>
        <dbReference type="SAM" id="Phobius"/>
    </source>
</evidence>
<keyword evidence="8" id="KW-0274">FAD</keyword>
<dbReference type="EMBL" id="CAADRA010005264">
    <property type="protein sequence ID" value="VFT87859.1"/>
    <property type="molecule type" value="Genomic_DNA"/>
</dbReference>
<dbReference type="GO" id="GO:0016020">
    <property type="term" value="C:membrane"/>
    <property type="evidence" value="ECO:0007669"/>
    <property type="project" value="UniProtKB-SubCell"/>
</dbReference>
<dbReference type="EMBL" id="VJMH01005243">
    <property type="protein sequence ID" value="KAF0698389.1"/>
    <property type="molecule type" value="Genomic_DNA"/>
</dbReference>
<keyword evidence="19" id="KW-1185">Reference proteome</keyword>
<feature type="domain" description="Glucose-methanol-choline oxidoreductase N-terminal" evidence="14">
    <location>
        <begin position="271"/>
        <end position="476"/>
    </location>
</feature>
<proteinExistence type="inferred from homology"/>
<dbReference type="PANTHER" id="PTHR46056">
    <property type="entry name" value="LONG-CHAIN-ALCOHOL OXIDASE"/>
    <property type="match status" value="1"/>
</dbReference>
<evidence type="ECO:0000313" key="18">
    <source>
        <dbReference type="EMBL" id="VFT87859.1"/>
    </source>
</evidence>
<comment type="catalytic activity">
    <reaction evidence="1 12">
        <text>a long-chain primary fatty alcohol + O2 = a long-chain fatty aldehyde + H2O2</text>
        <dbReference type="Rhea" id="RHEA:22756"/>
        <dbReference type="ChEBI" id="CHEBI:15379"/>
        <dbReference type="ChEBI" id="CHEBI:16240"/>
        <dbReference type="ChEBI" id="CHEBI:17176"/>
        <dbReference type="ChEBI" id="CHEBI:77396"/>
        <dbReference type="EC" id="1.1.3.20"/>
    </reaction>
</comment>
<dbReference type="Pfam" id="PF00890">
    <property type="entry name" value="FAD_binding_2"/>
    <property type="match status" value="1"/>
</dbReference>
<keyword evidence="6" id="KW-0285">Flavoprotein</keyword>
<evidence type="ECO:0000313" key="19">
    <source>
        <dbReference type="Proteomes" id="UP000332933"/>
    </source>
</evidence>
<sequence>MQRLSDAQKTTIMAIADTMSGPLPRDVASDVVAEHMDTLTSFSHGLDSTQDTKALMRMTQVQLRDLSLLGSMEVFLRKMPTDKWTDMEKVLTMLSTGGGTKTLTGAARAVPFHDLPSDEREAALQSLMRSPVAKSRAIFQTFKSLVLLCVYAKTRASDGLMNPIWAPLEYPGKPLEQKRPPLSAFWEPSFEEYVRHPMTFPLLKALSANAATIELETDVVVVGSGAGGGVLAAELAQAGHRVLVLEKASYSHPADRSFAELQSYWENFECGMFMPSEDGSMYIRAGSAWGGSTCTNWAAAPSPPPLVLEEWAMTHNLPFFQSTVFQEAIQIVCRRVGVSDIAVKHNAQNQVLIDGATKLGYPVETVPQNTNGHVHACGYCTLGCPYGEKQGSHMTWLKDAADAGAKFIDGCHVDRVTYDDTKRVTGVVGMVLHGKVPLIVKAKTVVSACGGIHTPALLLRSGLKNPNIGRHLRLHPTVSIHGFLPHREVKGWSGSILTSVCNVVRNIHSNGYGARVQVPASLIGLVASYLPWRSNADFRRLMMQLPRTANMMITARDLDSTSRVTVDAEEGRPRVHVALGVNDRESLVEGLIAAAKVLLSQGAVEINTGHFTLPPLQLKTAEDLANPIECHTTQTWFAALRQLGAVQNSIGLFSGDHMGSCRMSTSPEAGAVNPDGESWEVRGLYVADASLFPTASGVNPMVTTFAVAYSVAQFLKANLSDHSNAGKKVFPVTSNWTWYLLLSSRTSVLALVAALVVAWLRQRILALVRTHVFGIKQSHRLE</sequence>
<dbReference type="PANTHER" id="PTHR46056:SF12">
    <property type="entry name" value="LONG-CHAIN-ALCOHOL OXIDASE"/>
    <property type="match status" value="1"/>
</dbReference>
<dbReference type="EC" id="1.1.3.20" evidence="5 12"/>
<comment type="subcellular location">
    <subcellularLocation>
        <location evidence="3">Membrane</location>
    </subcellularLocation>
</comment>